<feature type="region of interest" description="Disordered" evidence="1">
    <location>
        <begin position="72"/>
        <end position="108"/>
    </location>
</feature>
<evidence type="ECO:0000313" key="2">
    <source>
        <dbReference type="EMBL" id="GGG72983.1"/>
    </source>
</evidence>
<accession>A0A917HAK8</accession>
<dbReference type="EMBL" id="BMGT01000002">
    <property type="protein sequence ID" value="GGG72983.1"/>
    <property type="molecule type" value="Genomic_DNA"/>
</dbReference>
<reference evidence="2" key="2">
    <citation type="submission" date="2020-09" db="EMBL/GenBank/DDBJ databases">
        <authorList>
            <person name="Sun Q."/>
            <person name="Zhou Y."/>
        </authorList>
    </citation>
    <scope>NUCLEOTIDE SEQUENCE</scope>
    <source>
        <strain evidence="2">CGMCC 1.12997</strain>
    </source>
</reference>
<reference evidence="2" key="1">
    <citation type="journal article" date="2014" name="Int. J. Syst. Evol. Microbiol.">
        <title>Complete genome sequence of Corynebacterium casei LMG S-19264T (=DSM 44701T), isolated from a smear-ripened cheese.</title>
        <authorList>
            <consortium name="US DOE Joint Genome Institute (JGI-PGF)"/>
            <person name="Walter F."/>
            <person name="Albersmeier A."/>
            <person name="Kalinowski J."/>
            <person name="Ruckert C."/>
        </authorList>
    </citation>
    <scope>NUCLEOTIDE SEQUENCE</scope>
    <source>
        <strain evidence="2">CGMCC 1.12997</strain>
    </source>
</reference>
<evidence type="ECO:0000256" key="1">
    <source>
        <dbReference type="SAM" id="MobiDB-lite"/>
    </source>
</evidence>
<organism evidence="2 3">
    <name type="scientific">Edaphobacter dinghuensis</name>
    <dbReference type="NCBI Taxonomy" id="1560005"/>
    <lineage>
        <taxon>Bacteria</taxon>
        <taxon>Pseudomonadati</taxon>
        <taxon>Acidobacteriota</taxon>
        <taxon>Terriglobia</taxon>
        <taxon>Terriglobales</taxon>
        <taxon>Acidobacteriaceae</taxon>
        <taxon>Edaphobacter</taxon>
    </lineage>
</organism>
<evidence type="ECO:0000313" key="3">
    <source>
        <dbReference type="Proteomes" id="UP000647241"/>
    </source>
</evidence>
<dbReference type="Proteomes" id="UP000647241">
    <property type="component" value="Unassembled WGS sequence"/>
</dbReference>
<keyword evidence="3" id="KW-1185">Reference proteome</keyword>
<name>A0A917HAK8_9BACT</name>
<protein>
    <recommendedName>
        <fullName evidence="4">TrbI/VirB10 family protein</fullName>
    </recommendedName>
</protein>
<proteinExistence type="predicted"/>
<gene>
    <name evidence="2" type="ORF">GCM10011585_14320</name>
</gene>
<sequence length="404" mass="41396">METGVAGSIPFRHICFSQAVIRSNLLFNGLSKNQALKLFRGPAMKLSIATAALVFVTVPVIAQDARTGVSTPPPAVITTTDDSAPATPVLTPRVPEAKPSAAVPADSSNTNTITYGPYVPYRAAGEAAPAAAPADTPTTAAFDPDANIVTTTVPDSDTNAVADSPAADAGIVTSVPEREGEIREGTLLRARITQGLSTTSTLEGSPFSASLTQPVEKDGRVILPIGSMVEGRVTEVRSGRRISGRAALHLEAHDVTLPDGSHYVIHAQLIDTDQTDHSSVNNEGTLVRKDHPKETLAAMSVATGGAAAAGAMVGGGVGALVGAGIGAGASTIIWLKQDRQEALPKDSNLVFSLTTPMILKPLSNNAMSSNVTNSDATTNNNVSSVAAPREAAAPYSAVATVPVQ</sequence>
<dbReference type="AlphaFoldDB" id="A0A917HAK8"/>
<comment type="caution">
    <text evidence="2">The sequence shown here is derived from an EMBL/GenBank/DDBJ whole genome shotgun (WGS) entry which is preliminary data.</text>
</comment>
<evidence type="ECO:0008006" key="4">
    <source>
        <dbReference type="Google" id="ProtNLM"/>
    </source>
</evidence>